<dbReference type="AlphaFoldDB" id="A0A3D2X8G3"/>
<dbReference type="GO" id="GO:0001522">
    <property type="term" value="P:pseudouridine synthesis"/>
    <property type="evidence" value="ECO:0007669"/>
    <property type="project" value="InterPro"/>
</dbReference>
<dbReference type="Pfam" id="PF01416">
    <property type="entry name" value="PseudoU_synth_1"/>
    <property type="match status" value="1"/>
</dbReference>
<feature type="domain" description="Pseudouridine synthase I TruA alpha/beta" evidence="1">
    <location>
        <begin position="1"/>
        <end position="45"/>
    </location>
</feature>
<dbReference type="GO" id="GO:0003723">
    <property type="term" value="F:RNA binding"/>
    <property type="evidence" value="ECO:0007669"/>
    <property type="project" value="InterPro"/>
</dbReference>
<proteinExistence type="predicted"/>
<protein>
    <submittedName>
        <fullName evidence="2">tRNA pseudouridine(38-40) synthase TruA</fullName>
        <ecNumber evidence="2">5.4.99.12</ecNumber>
    </submittedName>
</protein>
<keyword evidence="2" id="KW-0413">Isomerase</keyword>
<dbReference type="EC" id="5.4.99.12" evidence="2"/>
<evidence type="ECO:0000313" key="2">
    <source>
        <dbReference type="EMBL" id="HCL02825.1"/>
    </source>
</evidence>
<dbReference type="InterPro" id="IPR020103">
    <property type="entry name" value="PsdUridine_synth_cat_dom_sf"/>
</dbReference>
<comment type="caution">
    <text evidence="2">The sequence shown here is derived from an EMBL/GenBank/DDBJ whole genome shotgun (WGS) entry which is preliminary data.</text>
</comment>
<dbReference type="InterPro" id="IPR020097">
    <property type="entry name" value="PsdUridine_synth_TruA_a/b_dom"/>
</dbReference>
<dbReference type="GO" id="GO:0160147">
    <property type="term" value="F:tRNA pseudouridine(38-40) synthase activity"/>
    <property type="evidence" value="ECO:0007669"/>
    <property type="project" value="UniProtKB-EC"/>
</dbReference>
<dbReference type="InterPro" id="IPR020095">
    <property type="entry name" value="PsdUridine_synth_TruA_C"/>
</dbReference>
<dbReference type="SUPFAM" id="SSF55120">
    <property type="entry name" value="Pseudouridine synthase"/>
    <property type="match status" value="1"/>
</dbReference>
<gene>
    <name evidence="2" type="ORF">DHW61_10515</name>
</gene>
<evidence type="ECO:0000259" key="1">
    <source>
        <dbReference type="Pfam" id="PF01416"/>
    </source>
</evidence>
<dbReference type="GO" id="GO:0006396">
    <property type="term" value="P:RNA processing"/>
    <property type="evidence" value="ECO:0007669"/>
    <property type="project" value="UniProtKB-ARBA"/>
</dbReference>
<dbReference type="Proteomes" id="UP000262969">
    <property type="component" value="Unassembled WGS sequence"/>
</dbReference>
<feature type="non-terminal residue" evidence="2">
    <location>
        <position position="1"/>
    </location>
</feature>
<dbReference type="EMBL" id="DPVV01000347">
    <property type="protein sequence ID" value="HCL02825.1"/>
    <property type="molecule type" value="Genomic_DNA"/>
</dbReference>
<name>A0A3D2X8G3_9FIRM</name>
<evidence type="ECO:0000313" key="3">
    <source>
        <dbReference type="Proteomes" id="UP000262969"/>
    </source>
</evidence>
<accession>A0A3D2X8G3</accession>
<organism evidence="2 3">
    <name type="scientific">Lachnoclostridium phytofermentans</name>
    <dbReference type="NCBI Taxonomy" id="66219"/>
    <lineage>
        <taxon>Bacteria</taxon>
        <taxon>Bacillati</taxon>
        <taxon>Bacillota</taxon>
        <taxon>Clostridia</taxon>
        <taxon>Lachnospirales</taxon>
        <taxon>Lachnospiraceae</taxon>
    </lineage>
</organism>
<sequence>VGTLLEVGLSKIEPIELKRILESKDREKAGETIEAKGLFLTEVHYK</sequence>
<reference evidence="2 3" key="1">
    <citation type="journal article" date="2018" name="Nat. Biotechnol.">
        <title>A standardized bacterial taxonomy based on genome phylogeny substantially revises the tree of life.</title>
        <authorList>
            <person name="Parks D.H."/>
            <person name="Chuvochina M."/>
            <person name="Waite D.W."/>
            <person name="Rinke C."/>
            <person name="Skarshewski A."/>
            <person name="Chaumeil P.A."/>
            <person name="Hugenholtz P."/>
        </authorList>
    </citation>
    <scope>NUCLEOTIDE SEQUENCE [LARGE SCALE GENOMIC DNA]</scope>
    <source>
        <strain evidence="2">UBA11728</strain>
    </source>
</reference>
<dbReference type="Gene3D" id="3.30.70.660">
    <property type="entry name" value="Pseudouridine synthase I, catalytic domain, C-terminal subdomain"/>
    <property type="match status" value="1"/>
</dbReference>